<keyword evidence="1" id="KW-0812">Transmembrane</keyword>
<evidence type="ECO:0000313" key="3">
    <source>
        <dbReference type="Proteomes" id="UP001596150"/>
    </source>
</evidence>
<keyword evidence="3" id="KW-1185">Reference proteome</keyword>
<protein>
    <submittedName>
        <fullName evidence="2">Uncharacterized protein</fullName>
    </submittedName>
</protein>
<accession>A0ABW0PT01</accession>
<dbReference type="EMBL" id="JBHSML010000003">
    <property type="protein sequence ID" value="MFC5515759.1"/>
    <property type="molecule type" value="Genomic_DNA"/>
</dbReference>
<dbReference type="RefSeq" id="WP_266342012.1">
    <property type="nucleotide sequence ID" value="NZ_JAPKNH010000001.1"/>
</dbReference>
<proteinExistence type="predicted"/>
<keyword evidence="1" id="KW-1133">Transmembrane helix</keyword>
<evidence type="ECO:0000256" key="1">
    <source>
        <dbReference type="SAM" id="Phobius"/>
    </source>
</evidence>
<sequence length="43" mass="4701">MSELVTKDHLRAALHISTMRLGLMIGITFFGLFVASVLVLARA</sequence>
<dbReference type="Proteomes" id="UP001596150">
    <property type="component" value="Unassembled WGS sequence"/>
</dbReference>
<keyword evidence="1" id="KW-0472">Membrane</keyword>
<feature type="transmembrane region" description="Helical" evidence="1">
    <location>
        <begin position="21"/>
        <end position="41"/>
    </location>
</feature>
<name>A0ABW0PT01_9HYPH</name>
<comment type="caution">
    <text evidence="2">The sequence shown here is derived from an EMBL/GenBank/DDBJ whole genome shotgun (WGS) entry which is preliminary data.</text>
</comment>
<organism evidence="2 3">
    <name type="scientific">Kaistia terrae</name>
    <dbReference type="NCBI Taxonomy" id="537017"/>
    <lineage>
        <taxon>Bacteria</taxon>
        <taxon>Pseudomonadati</taxon>
        <taxon>Pseudomonadota</taxon>
        <taxon>Alphaproteobacteria</taxon>
        <taxon>Hyphomicrobiales</taxon>
        <taxon>Kaistiaceae</taxon>
        <taxon>Kaistia</taxon>
    </lineage>
</organism>
<evidence type="ECO:0000313" key="2">
    <source>
        <dbReference type="EMBL" id="MFC5515759.1"/>
    </source>
</evidence>
<gene>
    <name evidence="2" type="ORF">ACFPP9_08255</name>
</gene>
<reference evidence="3" key="1">
    <citation type="journal article" date="2019" name="Int. J. Syst. Evol. Microbiol.">
        <title>The Global Catalogue of Microorganisms (GCM) 10K type strain sequencing project: providing services to taxonomists for standard genome sequencing and annotation.</title>
        <authorList>
            <consortium name="The Broad Institute Genomics Platform"/>
            <consortium name="The Broad Institute Genome Sequencing Center for Infectious Disease"/>
            <person name="Wu L."/>
            <person name="Ma J."/>
        </authorList>
    </citation>
    <scope>NUCLEOTIDE SEQUENCE [LARGE SCALE GENOMIC DNA]</scope>
    <source>
        <strain evidence="3">KACC 12633</strain>
    </source>
</reference>